<keyword evidence="7 9" id="KW-0067">ATP-binding</keyword>
<comment type="subcellular location">
    <subcellularLocation>
        <location evidence="1 9">Cytoplasm</location>
    </subcellularLocation>
</comment>
<comment type="caution">
    <text evidence="11">The sequence shown here is derived from an EMBL/GenBank/DDBJ whole genome shotgun (WGS) entry which is preliminary data.</text>
</comment>
<evidence type="ECO:0000256" key="5">
    <source>
        <dbReference type="ARBA" id="ARBA00022705"/>
    </source>
</evidence>
<dbReference type="InterPro" id="IPR018078">
    <property type="entry name" value="DNA-binding_RecF_CS"/>
</dbReference>
<gene>
    <name evidence="9" type="primary">recF</name>
    <name evidence="11" type="ORF">COV86_00255</name>
</gene>
<dbReference type="Proteomes" id="UP000229570">
    <property type="component" value="Unassembled WGS sequence"/>
</dbReference>
<organism evidence="11 12">
    <name type="scientific">Candidatus Roizmanbacteria bacterium CG11_big_fil_rev_8_21_14_0_20_35_14</name>
    <dbReference type="NCBI Taxonomy" id="1974855"/>
    <lineage>
        <taxon>Bacteria</taxon>
        <taxon>Candidatus Roizmaniibacteriota</taxon>
    </lineage>
</organism>
<dbReference type="GO" id="GO:0006260">
    <property type="term" value="P:DNA replication"/>
    <property type="evidence" value="ECO:0007669"/>
    <property type="project" value="UniProtKB-UniRule"/>
</dbReference>
<protein>
    <recommendedName>
        <fullName evidence="3 9">DNA replication and repair protein RecF</fullName>
    </recommendedName>
</protein>
<dbReference type="GO" id="GO:0005737">
    <property type="term" value="C:cytoplasm"/>
    <property type="evidence" value="ECO:0007669"/>
    <property type="project" value="UniProtKB-SubCell"/>
</dbReference>
<dbReference type="Gene3D" id="3.40.50.300">
    <property type="entry name" value="P-loop containing nucleotide triphosphate hydrolases"/>
    <property type="match status" value="1"/>
</dbReference>
<reference evidence="11 12" key="1">
    <citation type="submission" date="2017-09" db="EMBL/GenBank/DDBJ databases">
        <title>Depth-based differentiation of microbial function through sediment-hosted aquifers and enrichment of novel symbionts in the deep terrestrial subsurface.</title>
        <authorList>
            <person name="Probst A.J."/>
            <person name="Ladd B."/>
            <person name="Jarett J.K."/>
            <person name="Geller-Mcgrath D.E."/>
            <person name="Sieber C.M."/>
            <person name="Emerson J.B."/>
            <person name="Anantharaman K."/>
            <person name="Thomas B.C."/>
            <person name="Malmstrom R."/>
            <person name="Stieglmeier M."/>
            <person name="Klingl A."/>
            <person name="Woyke T."/>
            <person name="Ryan C.M."/>
            <person name="Banfield J.F."/>
        </authorList>
    </citation>
    <scope>NUCLEOTIDE SEQUENCE [LARGE SCALE GENOMIC DNA]</scope>
    <source>
        <strain evidence="11">CG11_big_fil_rev_8_21_14_0_20_35_14</strain>
    </source>
</reference>
<comment type="similarity">
    <text evidence="2 9">Belongs to the RecF family.</text>
</comment>
<dbReference type="InterPro" id="IPR027417">
    <property type="entry name" value="P-loop_NTPase"/>
</dbReference>
<dbReference type="GO" id="GO:0000731">
    <property type="term" value="P:DNA synthesis involved in DNA repair"/>
    <property type="evidence" value="ECO:0007669"/>
    <property type="project" value="TreeGrafter"/>
</dbReference>
<feature type="domain" description="RecF/RecN/SMC N-terminal" evidence="10">
    <location>
        <begin position="1"/>
        <end position="334"/>
    </location>
</feature>
<dbReference type="Gene3D" id="1.20.1050.90">
    <property type="entry name" value="RecF/RecN/SMC, N-terminal domain"/>
    <property type="match status" value="1"/>
</dbReference>
<feature type="binding site" evidence="9">
    <location>
        <begin position="29"/>
        <end position="36"/>
    </location>
    <ligand>
        <name>ATP</name>
        <dbReference type="ChEBI" id="CHEBI:30616"/>
    </ligand>
</feature>
<evidence type="ECO:0000313" key="12">
    <source>
        <dbReference type="Proteomes" id="UP000229570"/>
    </source>
</evidence>
<evidence type="ECO:0000313" key="11">
    <source>
        <dbReference type="EMBL" id="PIQ72933.1"/>
    </source>
</evidence>
<evidence type="ECO:0000256" key="1">
    <source>
        <dbReference type="ARBA" id="ARBA00004496"/>
    </source>
</evidence>
<dbReference type="GO" id="GO:0003697">
    <property type="term" value="F:single-stranded DNA binding"/>
    <property type="evidence" value="ECO:0007669"/>
    <property type="project" value="UniProtKB-UniRule"/>
</dbReference>
<dbReference type="AlphaFoldDB" id="A0A2H0KQY3"/>
<dbReference type="PANTHER" id="PTHR32182">
    <property type="entry name" value="DNA REPLICATION AND REPAIR PROTEIN RECF"/>
    <property type="match status" value="1"/>
</dbReference>
<keyword evidence="6 9" id="KW-0547">Nucleotide-binding</keyword>
<dbReference type="PROSITE" id="PS00617">
    <property type="entry name" value="RECF_1"/>
    <property type="match status" value="1"/>
</dbReference>
<sequence>MIKKLFLENFRNFEKQSFDFSPYLTIIVGKNSQGKTNLLEGIYFIVNGVGFREVFEEELLLFGKKETMIEAIMIENNEPFSYQIKASLFNDRIEKKFFINKTEKKKSQYLNILTKTVLFSPEQINIVIGSPSLRRNYFNKTISIFDLEYKNKLNNYNVALRKRNKILESRLLIEKLKEELAFWNDYLIKQGEYLTEKRQSYIDFLNQNREVDSKSFSIEYLKNQITKERLEENFNQEVRLRKTIIGPQKDDFQISISGENIHHFGSRSEQRLSIFWLKLNEIRYFESQYQKKPIILLDDIFSELDRDNQKIIVNLVKEYQTIVTTTELRLVNLSNNSTNHTIDL</sequence>
<accession>A0A2H0KQY3</accession>
<keyword evidence="8 9" id="KW-0238">DNA-binding</keyword>
<dbReference type="Pfam" id="PF02463">
    <property type="entry name" value="SMC_N"/>
    <property type="match status" value="1"/>
</dbReference>
<name>A0A2H0KQY3_9BACT</name>
<evidence type="ECO:0000256" key="6">
    <source>
        <dbReference type="ARBA" id="ARBA00022741"/>
    </source>
</evidence>
<evidence type="ECO:0000256" key="9">
    <source>
        <dbReference type="HAMAP-Rule" id="MF_00365"/>
    </source>
</evidence>
<dbReference type="EMBL" id="PCVL01000003">
    <property type="protein sequence ID" value="PIQ72933.1"/>
    <property type="molecule type" value="Genomic_DNA"/>
</dbReference>
<dbReference type="GO" id="GO:0009432">
    <property type="term" value="P:SOS response"/>
    <property type="evidence" value="ECO:0007669"/>
    <property type="project" value="UniProtKB-UniRule"/>
</dbReference>
<dbReference type="GO" id="GO:0005524">
    <property type="term" value="F:ATP binding"/>
    <property type="evidence" value="ECO:0007669"/>
    <property type="project" value="UniProtKB-UniRule"/>
</dbReference>
<evidence type="ECO:0000256" key="4">
    <source>
        <dbReference type="ARBA" id="ARBA00022490"/>
    </source>
</evidence>
<dbReference type="InterPro" id="IPR001238">
    <property type="entry name" value="DNA-binding_RecF"/>
</dbReference>
<keyword evidence="9" id="KW-0742">SOS response</keyword>
<evidence type="ECO:0000256" key="2">
    <source>
        <dbReference type="ARBA" id="ARBA00008016"/>
    </source>
</evidence>
<keyword evidence="5 9" id="KW-0235">DNA replication</keyword>
<keyword evidence="4 9" id="KW-0963">Cytoplasm</keyword>
<dbReference type="InterPro" id="IPR003395">
    <property type="entry name" value="RecF/RecN/SMC_N"/>
</dbReference>
<dbReference type="SUPFAM" id="SSF52540">
    <property type="entry name" value="P-loop containing nucleoside triphosphate hydrolases"/>
    <property type="match status" value="1"/>
</dbReference>
<dbReference type="NCBIfam" id="TIGR00611">
    <property type="entry name" value="recf"/>
    <property type="match status" value="1"/>
</dbReference>
<evidence type="ECO:0000256" key="7">
    <source>
        <dbReference type="ARBA" id="ARBA00022840"/>
    </source>
</evidence>
<dbReference type="InterPro" id="IPR042174">
    <property type="entry name" value="RecF_2"/>
</dbReference>
<proteinExistence type="inferred from homology"/>
<dbReference type="GO" id="GO:0006302">
    <property type="term" value="P:double-strand break repair"/>
    <property type="evidence" value="ECO:0007669"/>
    <property type="project" value="TreeGrafter"/>
</dbReference>
<evidence type="ECO:0000256" key="8">
    <source>
        <dbReference type="ARBA" id="ARBA00023125"/>
    </source>
</evidence>
<dbReference type="PANTHER" id="PTHR32182:SF0">
    <property type="entry name" value="DNA REPLICATION AND REPAIR PROTEIN RECF"/>
    <property type="match status" value="1"/>
</dbReference>
<evidence type="ECO:0000259" key="10">
    <source>
        <dbReference type="Pfam" id="PF02463"/>
    </source>
</evidence>
<dbReference type="HAMAP" id="MF_00365">
    <property type="entry name" value="RecF"/>
    <property type="match status" value="1"/>
</dbReference>
<keyword evidence="9" id="KW-0234">DNA repair</keyword>
<evidence type="ECO:0000256" key="3">
    <source>
        <dbReference type="ARBA" id="ARBA00020170"/>
    </source>
</evidence>
<keyword evidence="9" id="KW-0227">DNA damage</keyword>
<comment type="function">
    <text evidence="9">The RecF protein is involved in DNA metabolism; it is required for DNA replication and normal SOS inducibility. RecF binds preferentially to single-stranded, linear DNA. It also seems to bind ATP.</text>
</comment>